<dbReference type="EMBL" id="JASXSX010000001">
    <property type="protein sequence ID" value="MDT3766720.1"/>
    <property type="molecule type" value="Genomic_DNA"/>
</dbReference>
<protein>
    <submittedName>
        <fullName evidence="1">Uncharacterized protein</fullName>
    </submittedName>
</protein>
<keyword evidence="2" id="KW-1185">Reference proteome</keyword>
<proteinExistence type="predicted"/>
<name>A0ABU3I8K3_9ACTO</name>
<dbReference type="RefSeq" id="WP_313271841.1">
    <property type="nucleotide sequence ID" value="NZ_JASXSX010000001.1"/>
</dbReference>
<comment type="caution">
    <text evidence="1">The sequence shown here is derived from an EMBL/GenBank/DDBJ whole genome shotgun (WGS) entry which is preliminary data.</text>
</comment>
<reference evidence="1 2" key="1">
    <citation type="submission" date="2023-06" db="EMBL/GenBank/DDBJ databases">
        <title>Draft genome sequence of Gleimia hominis type strain CCUG 57540T.</title>
        <authorList>
            <person name="Salva-Serra F."/>
            <person name="Cardew S."/>
            <person name="Jensie Markopoulos S."/>
            <person name="Ohlen M."/>
            <person name="Inganas E."/>
            <person name="Svensson-Stadler L."/>
            <person name="Moore E.R.B."/>
        </authorList>
    </citation>
    <scope>NUCLEOTIDE SEQUENCE [LARGE SCALE GENOMIC DNA]</scope>
    <source>
        <strain evidence="1 2">CCUG 57540</strain>
    </source>
</reference>
<evidence type="ECO:0000313" key="1">
    <source>
        <dbReference type="EMBL" id="MDT3766720.1"/>
    </source>
</evidence>
<dbReference type="Proteomes" id="UP001247542">
    <property type="component" value="Unassembled WGS sequence"/>
</dbReference>
<accession>A0ABU3I8K3</accession>
<organism evidence="1 2">
    <name type="scientific">Gleimia hominis</name>
    <dbReference type="NCBI Taxonomy" id="595468"/>
    <lineage>
        <taxon>Bacteria</taxon>
        <taxon>Bacillati</taxon>
        <taxon>Actinomycetota</taxon>
        <taxon>Actinomycetes</taxon>
        <taxon>Actinomycetales</taxon>
        <taxon>Actinomycetaceae</taxon>
        <taxon>Gleimia</taxon>
    </lineage>
</organism>
<sequence>MSVAYVGVQRNMVAEPVAVTVGELTHPVLGVYDLDPQQLEVAVLAIYEELGRAPDMVYLPGCNADELVDARLIATLNALVADGLIGAWGVRARTVKQAMRAMSFLGLQNVAVSPSELGDAAIAGLVASAKRARKQLSVVVESEVTPSLLKPVAKPA</sequence>
<gene>
    <name evidence="1" type="ORF">QS713_01390</name>
</gene>
<evidence type="ECO:0000313" key="2">
    <source>
        <dbReference type="Proteomes" id="UP001247542"/>
    </source>
</evidence>